<sequence>MIKLEISNQELHLIINALECLDSEFGLNETEEVFLIKLKSFLYELK</sequence>
<dbReference type="KEGG" id="bayd:BSPP4475_16485"/>
<evidence type="ECO:0000313" key="1">
    <source>
        <dbReference type="EMBL" id="CAJ1003923.1"/>
    </source>
</evidence>
<protein>
    <submittedName>
        <fullName evidence="1">Uncharacterized protein</fullName>
    </submittedName>
</protein>
<reference evidence="1" key="1">
    <citation type="submission" date="2023-07" db="EMBL/GenBank/DDBJ databases">
        <authorList>
            <person name="Ivanov I."/>
            <person name="Teneva D."/>
            <person name="Stoikov I."/>
        </authorList>
    </citation>
    <scope>NUCLEOTIDE SEQUENCE</scope>
    <source>
        <strain evidence="1">4475</strain>
    </source>
</reference>
<evidence type="ECO:0000313" key="2">
    <source>
        <dbReference type="Proteomes" id="UP001189619"/>
    </source>
</evidence>
<proteinExistence type="predicted"/>
<organism evidence="1 2">
    <name type="scientific">Brevibacillus aydinogluensis</name>
    <dbReference type="NCBI Taxonomy" id="927786"/>
    <lineage>
        <taxon>Bacteria</taxon>
        <taxon>Bacillati</taxon>
        <taxon>Bacillota</taxon>
        <taxon>Bacilli</taxon>
        <taxon>Bacillales</taxon>
        <taxon>Paenibacillaceae</taxon>
        <taxon>Brevibacillus</taxon>
    </lineage>
</organism>
<dbReference type="AlphaFoldDB" id="A0AA48RIM7"/>
<accession>A0AA48RIM7</accession>
<name>A0AA48RIM7_9BACL</name>
<keyword evidence="2" id="KW-1185">Reference proteome</keyword>
<dbReference type="EMBL" id="OY569118">
    <property type="protein sequence ID" value="CAJ1003923.1"/>
    <property type="molecule type" value="Genomic_DNA"/>
</dbReference>
<gene>
    <name evidence="1" type="ORF">BSPP4475_16485</name>
</gene>
<dbReference type="Proteomes" id="UP001189619">
    <property type="component" value="Chromosome"/>
</dbReference>